<feature type="non-terminal residue" evidence="2">
    <location>
        <position position="716"/>
    </location>
</feature>
<evidence type="ECO:0000256" key="1">
    <source>
        <dbReference type="SAM" id="MobiDB-lite"/>
    </source>
</evidence>
<dbReference type="PANTHER" id="PTHR36842">
    <property type="entry name" value="PROTEIN TOLB HOMOLOG"/>
    <property type="match status" value="1"/>
</dbReference>
<dbReference type="EMBL" id="AAWS01000117">
    <property type="protein sequence ID" value="EAY23818.1"/>
    <property type="molecule type" value="Genomic_DNA"/>
</dbReference>
<dbReference type="Pfam" id="PF26549">
    <property type="entry name" value="Tricorn_N"/>
    <property type="match status" value="1"/>
</dbReference>
<keyword evidence="2" id="KW-0378">Hydrolase</keyword>
<protein>
    <submittedName>
        <fullName evidence="2">Putative protease</fullName>
    </submittedName>
</protein>
<sequence>MMLWLSGCFALNQKTNEFLYQLYYQAIIHLNNLMKKTLYFLIIYCLLTAHLCAQTTETYFTSYPTLSPDGNTVIFSYEGDLWKLPLDQQQRAATRITAMQGLETRAKVSPDGQWLAFSASQYGNTDVFLMPMKGGEVVQLTFYDSFDHVESWSWDSQWIYFSSNRYNQYSTYKVAAKGGTPQRVFDHYFHTVHNLFEHPTNGELFFNEGWESKAFIQRKRYKGAFNPDIQSYNPQTNTYKKYTQYKGKDLWATLDQKGNIYFASDENTGEYNLYTFRNGQKTALTKFDDAIKHPFVSANGQRVVFEKNYQLYIYKVASKQSQKLDIQIYKNNTLKKNITFRTQGFIRAYDIAPDHKKIAFVARGELFVSDIKGKYIRQITTKPDDRVVEVHWLKNSQRLLFSQTVGGYLNWFIIDANGQGKEKQLTADKQNNRLLSFNSDRSKAVYLSGRNEVRIINLRSFKNETVAKDELWGFQNDLPVFSPDGQYIAYTAYRNFERDIFLYHIKKKQLIQLTKTGISEVSPRWSPDGKYIYFVSNRSRPFYPYGITNGTHVYRLALDKFDAEFRSEKFDELFDKKKQKKKGKEAEKKKKRRKKQRSKKTKVTINFTNLWSRLELVSPRSGTQASVYVTQKGKTTQVLFTSNHERGTTFQIWQKMYKPFEKPKTSKIKRSRNFSLNNIREVKGRLYLLTFGRVYKISGSRMSSITLAHSFQKNFA</sequence>
<name>A2A0M1_MICM2</name>
<evidence type="ECO:0000313" key="3">
    <source>
        <dbReference type="Proteomes" id="UP000004095"/>
    </source>
</evidence>
<keyword evidence="3" id="KW-1185">Reference proteome</keyword>
<organism evidence="2 3">
    <name type="scientific">Microscilla marina ATCC 23134</name>
    <dbReference type="NCBI Taxonomy" id="313606"/>
    <lineage>
        <taxon>Bacteria</taxon>
        <taxon>Pseudomonadati</taxon>
        <taxon>Bacteroidota</taxon>
        <taxon>Cytophagia</taxon>
        <taxon>Cytophagales</taxon>
        <taxon>Microscillaceae</taxon>
        <taxon>Microscilla</taxon>
    </lineage>
</organism>
<gene>
    <name evidence="2" type="ORF">M23134_08482</name>
</gene>
<dbReference type="Proteomes" id="UP000004095">
    <property type="component" value="Unassembled WGS sequence"/>
</dbReference>
<proteinExistence type="predicted"/>
<dbReference type="Pfam" id="PF26550">
    <property type="entry name" value="Tricorn_2nd"/>
    <property type="match status" value="1"/>
</dbReference>
<dbReference type="GO" id="GO:0006508">
    <property type="term" value="P:proteolysis"/>
    <property type="evidence" value="ECO:0007669"/>
    <property type="project" value="UniProtKB-KW"/>
</dbReference>
<dbReference type="Gene3D" id="2.130.10.10">
    <property type="entry name" value="YVTN repeat-like/Quinoprotein amine dehydrogenase"/>
    <property type="match status" value="1"/>
</dbReference>
<dbReference type="InterPro" id="IPR015943">
    <property type="entry name" value="WD40/YVTN_repeat-like_dom_sf"/>
</dbReference>
<keyword evidence="2" id="KW-0645">Protease</keyword>
<dbReference type="Gene3D" id="2.120.10.60">
    <property type="entry name" value="Tricorn protease N-terminal domain"/>
    <property type="match status" value="1"/>
</dbReference>
<dbReference type="AlphaFoldDB" id="A2A0M1"/>
<evidence type="ECO:0000313" key="2">
    <source>
        <dbReference type="EMBL" id="EAY23818.1"/>
    </source>
</evidence>
<comment type="caution">
    <text evidence="2">The sequence shown here is derived from an EMBL/GenBank/DDBJ whole genome shotgun (WGS) entry which is preliminary data.</text>
</comment>
<dbReference type="eggNOG" id="COG4946">
    <property type="taxonomic scope" value="Bacteria"/>
</dbReference>
<reference evidence="2 3" key="1">
    <citation type="submission" date="2007-01" db="EMBL/GenBank/DDBJ databases">
        <authorList>
            <person name="Haygood M."/>
            <person name="Podell S."/>
            <person name="Anderson C."/>
            <person name="Hopkinson B."/>
            <person name="Roe K."/>
            <person name="Barbeau K."/>
            <person name="Gaasterland T."/>
            <person name="Ferriera S."/>
            <person name="Johnson J."/>
            <person name="Kravitz S."/>
            <person name="Beeson K."/>
            <person name="Sutton G."/>
            <person name="Rogers Y.-H."/>
            <person name="Friedman R."/>
            <person name="Frazier M."/>
            <person name="Venter J.C."/>
        </authorList>
    </citation>
    <scope>NUCLEOTIDE SEQUENCE [LARGE SCALE GENOMIC DNA]</scope>
    <source>
        <strain evidence="2 3">ATCC 23134</strain>
    </source>
</reference>
<accession>A2A0M1</accession>
<dbReference type="SUPFAM" id="SSF82171">
    <property type="entry name" value="DPP6 N-terminal domain-like"/>
    <property type="match status" value="1"/>
</dbReference>
<dbReference type="SUPFAM" id="SSF69304">
    <property type="entry name" value="Tricorn protease N-terminal domain"/>
    <property type="match status" value="1"/>
</dbReference>
<dbReference type="GO" id="GO:0008233">
    <property type="term" value="F:peptidase activity"/>
    <property type="evidence" value="ECO:0007669"/>
    <property type="project" value="UniProtKB-KW"/>
</dbReference>
<dbReference type="PANTHER" id="PTHR36842:SF1">
    <property type="entry name" value="PROTEIN TOLB"/>
    <property type="match status" value="1"/>
</dbReference>
<feature type="region of interest" description="Disordered" evidence="1">
    <location>
        <begin position="581"/>
        <end position="601"/>
    </location>
</feature>